<feature type="domain" description="TonB-dependent transporter Oar-like beta-barrel" evidence="8">
    <location>
        <begin position="323"/>
        <end position="1013"/>
    </location>
</feature>
<dbReference type="RefSeq" id="WP_103932284.1">
    <property type="nucleotide sequence ID" value="NZ_FNVA01000002.1"/>
</dbReference>
<gene>
    <name evidence="9" type="ORF">SAMN05421819_1336</name>
</gene>
<evidence type="ECO:0000256" key="7">
    <source>
        <dbReference type="SAM" id="SignalP"/>
    </source>
</evidence>
<comment type="subcellular location">
    <subcellularLocation>
        <location evidence="1">Cell outer membrane</location>
        <topology evidence="1">Multi-pass membrane protein</topology>
    </subcellularLocation>
</comment>
<dbReference type="OrthoDB" id="97893at2"/>
<keyword evidence="4" id="KW-0812">Transmembrane</keyword>
<keyword evidence="6" id="KW-0998">Cell outer membrane</keyword>
<dbReference type="GO" id="GO:0044718">
    <property type="term" value="P:siderophore transmembrane transport"/>
    <property type="evidence" value="ECO:0007669"/>
    <property type="project" value="TreeGrafter"/>
</dbReference>
<dbReference type="GO" id="GO:0004180">
    <property type="term" value="F:carboxypeptidase activity"/>
    <property type="evidence" value="ECO:0007669"/>
    <property type="project" value="UniProtKB-KW"/>
</dbReference>
<keyword evidence="9" id="KW-0121">Carboxypeptidase</keyword>
<keyword evidence="3" id="KW-1134">Transmembrane beta strand</keyword>
<evidence type="ECO:0000313" key="9">
    <source>
        <dbReference type="EMBL" id="SEF91411.1"/>
    </source>
</evidence>
<dbReference type="AlphaFoldDB" id="A0A1H5VX11"/>
<proteinExistence type="predicted"/>
<dbReference type="GO" id="GO:0009279">
    <property type="term" value="C:cell outer membrane"/>
    <property type="evidence" value="ECO:0007669"/>
    <property type="project" value="UniProtKB-SubCell"/>
</dbReference>
<dbReference type="PANTHER" id="PTHR30069:SF46">
    <property type="entry name" value="OAR PROTEIN"/>
    <property type="match status" value="1"/>
</dbReference>
<dbReference type="EMBL" id="FNVA01000002">
    <property type="protein sequence ID" value="SEF91411.1"/>
    <property type="molecule type" value="Genomic_DNA"/>
</dbReference>
<dbReference type="GO" id="GO:0015344">
    <property type="term" value="F:siderophore uptake transmembrane transporter activity"/>
    <property type="evidence" value="ECO:0007669"/>
    <property type="project" value="TreeGrafter"/>
</dbReference>
<evidence type="ECO:0000256" key="4">
    <source>
        <dbReference type="ARBA" id="ARBA00022692"/>
    </source>
</evidence>
<dbReference type="Gene3D" id="2.60.40.1120">
    <property type="entry name" value="Carboxypeptidase-like, regulatory domain"/>
    <property type="match status" value="1"/>
</dbReference>
<keyword evidence="9" id="KW-0645">Protease</keyword>
<name>A0A1H5VX11_9BACT</name>
<feature type="chain" id="PRO_5009287690" evidence="7">
    <location>
        <begin position="26"/>
        <end position="1020"/>
    </location>
</feature>
<evidence type="ECO:0000259" key="8">
    <source>
        <dbReference type="Pfam" id="PF25183"/>
    </source>
</evidence>
<evidence type="ECO:0000256" key="2">
    <source>
        <dbReference type="ARBA" id="ARBA00022448"/>
    </source>
</evidence>
<dbReference type="InterPro" id="IPR008969">
    <property type="entry name" value="CarboxyPept-like_regulatory"/>
</dbReference>
<dbReference type="InterPro" id="IPR036942">
    <property type="entry name" value="Beta-barrel_TonB_sf"/>
</dbReference>
<feature type="signal peptide" evidence="7">
    <location>
        <begin position="1"/>
        <end position="25"/>
    </location>
</feature>
<organism evidence="9 10">
    <name type="scientific">Bryocella elongata</name>
    <dbReference type="NCBI Taxonomy" id="863522"/>
    <lineage>
        <taxon>Bacteria</taxon>
        <taxon>Pseudomonadati</taxon>
        <taxon>Acidobacteriota</taxon>
        <taxon>Terriglobia</taxon>
        <taxon>Terriglobales</taxon>
        <taxon>Acidobacteriaceae</taxon>
        <taxon>Bryocella</taxon>
    </lineage>
</organism>
<keyword evidence="10" id="KW-1185">Reference proteome</keyword>
<dbReference type="Proteomes" id="UP000236728">
    <property type="component" value="Unassembled WGS sequence"/>
</dbReference>
<dbReference type="InterPro" id="IPR057601">
    <property type="entry name" value="Oar-like_b-barrel"/>
</dbReference>
<dbReference type="Pfam" id="PF25183">
    <property type="entry name" value="OMP_b-brl_4"/>
    <property type="match status" value="2"/>
</dbReference>
<evidence type="ECO:0000256" key="6">
    <source>
        <dbReference type="ARBA" id="ARBA00023237"/>
    </source>
</evidence>
<reference evidence="9 10" key="1">
    <citation type="submission" date="2016-10" db="EMBL/GenBank/DDBJ databases">
        <authorList>
            <person name="de Groot N.N."/>
        </authorList>
    </citation>
    <scope>NUCLEOTIDE SEQUENCE [LARGE SCALE GENOMIC DNA]</scope>
    <source>
        <strain evidence="9 10">DSM 22489</strain>
    </source>
</reference>
<accession>A0A1H5VX11</accession>
<protein>
    <submittedName>
        <fullName evidence="9">Carboxypeptidase regulatory-like domain-containing protein</fullName>
    </submittedName>
</protein>
<dbReference type="SUPFAM" id="SSF49464">
    <property type="entry name" value="Carboxypeptidase regulatory domain-like"/>
    <property type="match status" value="1"/>
</dbReference>
<feature type="domain" description="TonB-dependent transporter Oar-like beta-barrel" evidence="8">
    <location>
        <begin position="242"/>
        <end position="318"/>
    </location>
</feature>
<sequence length="1020" mass="109377">MVRPLIRSFFVLVVSTLLLTAVAMAQQTGLSGVIVDTQGGVISNATIEAKVTGGAVYHAKSNALGSWVIPNLAAADYTITATAPGFATVQKKVLLLVGQLATVDVTLPIASATSNVVVDATDQTAIDTTSSAVAGNITPDEVQDVPVNGRNYVQLSALVPGIKANSFGNTPAASGQSTNGGDAETGKFQITLDGLQFSQDSVGSSFGQPHISQDAISQFQIITDRFDATSGRSAGIYVNVQSKTGANTIHGSAFGYFRNSFFNAADPVAKKVIDFADQQYGGTFGGKIKKDKMWYFGSYEGEHQPGTQTLTPYVTTTAGSLITHPSTLKINEYLGRVDYQRSEKNRFFLRGDGFKQNTDFVPQNNELTQSYTSSVTSDGYVFDWNHNISANLVNDVHAGFHYFQFQNTPYYNNNSIVLTLPSATVGEPYNEPEIFDQYTQQYRDDLFWLKGKHSFKMGGEYLYTVHGGAFPQYLRGGLTTCSSSQTASQALYNTFFPNGTLDPTTWNYTAINNYCDKGEIFTQAFGQYNINIKRNIIGVWAQDDWKILTRLTLNLGLRYDNDLGAYNTSYVPTPGLLTPNTNPNANFAPRLGFAYDPGGDGKTSIRGGAGLYFADQVANAVIDEELYSSTARALQATLSGTNLSLPSPFAGQNPSSNPTNYVTSPQPILRGAKTPYALQASFGVARQIGWRTSVTADAVHMRVYDDYTALSGNLLANPANAEQNLNPTTAINAATYASRSCGNGGITLDSVTNLATGAPGGAAAKQVCNNLFGGSVRNFSTQPGAGVIADALQVGVQHTVTKGFTGALAYTWGRTKNSTNGAFGYPNKPFIPGLQQEWANGTDDQRHTLTVHGSYNWKYGLSLSSLYHYGSGLAFATSSGSTVNGYSGSTRTFGAGVTPVAPGFTGTCPTTTCTTIYAPLSKVSYDAGYGYYVIQRDGFRGTPYQRLDARLQESFPIHERFHAIVAVEAFNLANHPNYGNFATAATTGTGTNAYGHPTASSGNPLEYFGRNLQFIGRINF</sequence>
<dbReference type="InterPro" id="IPR039426">
    <property type="entry name" value="TonB-dep_rcpt-like"/>
</dbReference>
<keyword evidence="2" id="KW-0813">Transport</keyword>
<dbReference type="PANTHER" id="PTHR30069">
    <property type="entry name" value="TONB-DEPENDENT OUTER MEMBRANE RECEPTOR"/>
    <property type="match status" value="1"/>
</dbReference>
<keyword evidence="5" id="KW-0472">Membrane</keyword>
<dbReference type="Pfam" id="PF13620">
    <property type="entry name" value="CarboxypepD_reg"/>
    <property type="match status" value="1"/>
</dbReference>
<evidence type="ECO:0000256" key="1">
    <source>
        <dbReference type="ARBA" id="ARBA00004571"/>
    </source>
</evidence>
<dbReference type="SUPFAM" id="SSF56935">
    <property type="entry name" value="Porins"/>
    <property type="match status" value="1"/>
</dbReference>
<evidence type="ECO:0000313" key="10">
    <source>
        <dbReference type="Proteomes" id="UP000236728"/>
    </source>
</evidence>
<dbReference type="Gene3D" id="2.40.170.20">
    <property type="entry name" value="TonB-dependent receptor, beta-barrel domain"/>
    <property type="match status" value="1"/>
</dbReference>
<evidence type="ECO:0000256" key="3">
    <source>
        <dbReference type="ARBA" id="ARBA00022452"/>
    </source>
</evidence>
<evidence type="ECO:0000256" key="5">
    <source>
        <dbReference type="ARBA" id="ARBA00023136"/>
    </source>
</evidence>
<keyword evidence="9" id="KW-0378">Hydrolase</keyword>
<keyword evidence="7" id="KW-0732">Signal</keyword>